<dbReference type="GO" id="GO:0016121">
    <property type="term" value="P:carotene catabolic process"/>
    <property type="evidence" value="ECO:0007669"/>
    <property type="project" value="UniProtKB-UniRule"/>
</dbReference>
<feature type="transmembrane region" description="Helical" evidence="1">
    <location>
        <begin position="7"/>
        <end position="25"/>
    </location>
</feature>
<dbReference type="Pfam" id="PF15461">
    <property type="entry name" value="BCD"/>
    <property type="match status" value="1"/>
</dbReference>
<feature type="transmembrane region" description="Helical" evidence="1">
    <location>
        <begin position="262"/>
        <end position="281"/>
    </location>
</feature>
<dbReference type="RefSeq" id="WP_067548287.1">
    <property type="nucleotide sequence ID" value="NZ_CP012836.1"/>
</dbReference>
<organism evidence="2 3">
    <name type="scientific">Algoriphagus sanaruensis</name>
    <dbReference type="NCBI Taxonomy" id="1727163"/>
    <lineage>
        <taxon>Bacteria</taxon>
        <taxon>Pseudomonadati</taxon>
        <taxon>Bacteroidota</taxon>
        <taxon>Cytophagia</taxon>
        <taxon>Cytophagales</taxon>
        <taxon>Cyclobacteriaceae</taxon>
        <taxon>Algoriphagus</taxon>
    </lineage>
</organism>
<dbReference type="EC" id="1.13.11.63" evidence="1"/>
<evidence type="ECO:0000313" key="2">
    <source>
        <dbReference type="EMBL" id="AMQ57305.1"/>
    </source>
</evidence>
<comment type="cofactor">
    <cofactor evidence="1">
        <name>Fe(2+)</name>
        <dbReference type="ChEBI" id="CHEBI:29033"/>
    </cofactor>
</comment>
<keyword evidence="1" id="KW-1003">Cell membrane</keyword>
<keyword evidence="1" id="KW-1133">Transmembrane helix</keyword>
<protein>
    <recommendedName>
        <fullName evidence="1">Probable beta-carotene 15,15'-dioxygenase</fullName>
        <ecNumber evidence="1">1.13.11.63</ecNumber>
    </recommendedName>
</protein>
<feature type="transmembrane region" description="Helical" evidence="1">
    <location>
        <begin position="31"/>
        <end position="52"/>
    </location>
</feature>
<feature type="transmembrane region" description="Helical" evidence="1">
    <location>
        <begin position="183"/>
        <end position="209"/>
    </location>
</feature>
<keyword evidence="1" id="KW-0479">Metal-binding</keyword>
<comment type="function">
    <text evidence="1">Catalyzes the cleavage of beta-carotene at its central double bond (15,15') to yield two molecules of all-trans-retinal.</text>
</comment>
<comment type="subcellular location">
    <subcellularLocation>
        <location evidence="1">Cell membrane</location>
        <topology evidence="1">Multi-pass membrane protein</topology>
    </subcellularLocation>
</comment>
<dbReference type="GO" id="GO:0010436">
    <property type="term" value="F:carotenoid dioxygenase activity"/>
    <property type="evidence" value="ECO:0007669"/>
    <property type="project" value="UniProtKB-UniRule"/>
</dbReference>
<proteinExistence type="inferred from homology"/>
<keyword evidence="1" id="KW-0408">Iron</keyword>
<dbReference type="EMBL" id="CP012836">
    <property type="protein sequence ID" value="AMQ57305.1"/>
    <property type="molecule type" value="Genomic_DNA"/>
</dbReference>
<keyword evidence="1" id="KW-0472">Membrane</keyword>
<feature type="transmembrane region" description="Helical" evidence="1">
    <location>
        <begin position="230"/>
        <end position="256"/>
    </location>
</feature>
<feature type="transmembrane region" description="Helical" evidence="1">
    <location>
        <begin position="114"/>
        <end position="133"/>
    </location>
</feature>
<gene>
    <name evidence="2" type="ORF">AO498_12735</name>
</gene>
<dbReference type="PATRIC" id="fig|1727163.4.peg.2660"/>
<dbReference type="AlphaFoldDB" id="A0A142EQA0"/>
<dbReference type="NCBIfam" id="TIGR03753">
    <property type="entry name" value="blh_monoox"/>
    <property type="match status" value="1"/>
</dbReference>
<dbReference type="Proteomes" id="UP000073816">
    <property type="component" value="Chromosome"/>
</dbReference>
<dbReference type="KEGG" id="alm:AO498_12735"/>
<keyword evidence="1" id="KW-0223">Dioxygenase</keyword>
<dbReference type="GO" id="GO:0003834">
    <property type="term" value="F:beta-carotene 15,15'-dioxygenase activity"/>
    <property type="evidence" value="ECO:0007669"/>
    <property type="project" value="UniProtKB-EC"/>
</dbReference>
<name>A0A142EQA0_9BACT</name>
<dbReference type="GO" id="GO:0005886">
    <property type="term" value="C:plasma membrane"/>
    <property type="evidence" value="ECO:0007669"/>
    <property type="project" value="UniProtKB-SubCell"/>
</dbReference>
<accession>A0A142EQA0</accession>
<dbReference type="InterPro" id="IPR022270">
    <property type="entry name" value="Blh_diox"/>
</dbReference>
<evidence type="ECO:0000256" key="1">
    <source>
        <dbReference type="HAMAP-Rule" id="MF_02093"/>
    </source>
</evidence>
<dbReference type="STRING" id="1727163.AO498_12735"/>
<feature type="transmembrane region" description="Helical" evidence="1">
    <location>
        <begin position="154"/>
        <end position="171"/>
    </location>
</feature>
<dbReference type="GO" id="GO:0005506">
    <property type="term" value="F:iron ion binding"/>
    <property type="evidence" value="ECO:0007669"/>
    <property type="project" value="UniProtKB-UniRule"/>
</dbReference>
<reference evidence="2 3" key="2">
    <citation type="journal article" date="2016" name="Genome Announc.">
        <title>Complete Genome Sequence of Algoriphagus sp. Strain M8-2, Isolated from a Brackish Lake.</title>
        <authorList>
            <person name="Muraguchi Y."/>
            <person name="Kushimoto K."/>
            <person name="Ohtsubo Y."/>
            <person name="Suzuki T."/>
            <person name="Dohra H."/>
            <person name="Kimbara K."/>
            <person name="Shintani M."/>
        </authorList>
    </citation>
    <scope>NUCLEOTIDE SEQUENCE [LARGE SCALE GENOMIC DNA]</scope>
    <source>
        <strain evidence="2 3">M8-2</strain>
    </source>
</reference>
<keyword evidence="1" id="KW-0812">Transmembrane</keyword>
<dbReference type="OrthoDB" id="945227at2"/>
<comment type="similarity">
    <text evidence="1">Belongs to the Brp/Blh beta-carotene diooxygenase family.</text>
</comment>
<evidence type="ECO:0000313" key="3">
    <source>
        <dbReference type="Proteomes" id="UP000073816"/>
    </source>
</evidence>
<keyword evidence="1" id="KW-0560">Oxidoreductase</keyword>
<dbReference type="HAMAP" id="MF_02093">
    <property type="entry name" value="Beta_carotene_diox"/>
    <property type="match status" value="1"/>
</dbReference>
<comment type="caution">
    <text evidence="1">Lacks conserved residue(s) required for the propagation of feature annotation.</text>
</comment>
<comment type="catalytic activity">
    <reaction evidence="1">
        <text>all-trans-beta-carotene + O2 = 2 all-trans-retinal</text>
        <dbReference type="Rhea" id="RHEA:32887"/>
        <dbReference type="ChEBI" id="CHEBI:15379"/>
        <dbReference type="ChEBI" id="CHEBI:17579"/>
        <dbReference type="ChEBI" id="CHEBI:17898"/>
        <dbReference type="EC" id="1.13.11.63"/>
    </reaction>
</comment>
<reference evidence="3" key="1">
    <citation type="submission" date="2015-09" db="EMBL/GenBank/DDBJ databases">
        <title>Complete sequence of Algoriphagus sp. M8-2.</title>
        <authorList>
            <person name="Shintani M."/>
        </authorList>
    </citation>
    <scope>NUCLEOTIDE SEQUENCE [LARGE SCALE GENOMIC DNA]</scope>
    <source>
        <strain evidence="3">M8-2</strain>
    </source>
</reference>
<keyword evidence="3" id="KW-1185">Reference proteome</keyword>
<feature type="transmembrane region" description="Helical" evidence="1">
    <location>
        <begin position="73"/>
        <end position="94"/>
    </location>
</feature>
<sequence length="291" mass="33990">MKDIENVGKLIGICICSLFILIPEIHQGLEFGIFGLILITIGIPHGAIDHLITNNKSSSKKFLHFLFNYLGMIILYIIFWIITPKLAFIIFIIMSSYHFGQTHFFEEIITYRSWLKFILSGAYFLALILFGNFQETREIIAPIFDLSINKESQIFILTILAVIYLLFQFSMRPIFPTRKIIEFLLLSFCLYNSPLLISFIVYFGFWHALPSMKIEYEYLSKSLNIKKITTFIKLLIPFSIISLVGIGMVLVFGMKYFETEKLIFIFFILVSLISFPHIIYMDRFLRNTNQN</sequence>